<evidence type="ECO:0000313" key="4">
    <source>
        <dbReference type="Proteomes" id="UP000053144"/>
    </source>
</evidence>
<reference evidence="2 5" key="3">
    <citation type="submission" date="2020-05" db="EMBL/GenBank/DDBJ databases">
        <title>Vigna angularis (adzuki bean) Var. LongXiaoDou No. 4 denovo assembly.</title>
        <authorList>
            <person name="Xiang H."/>
        </authorList>
    </citation>
    <scope>NUCLEOTIDE SEQUENCE [LARGE SCALE GENOMIC DNA]</scope>
    <source>
        <tissue evidence="2">Leaf</tissue>
    </source>
</reference>
<organism evidence="3 4">
    <name type="scientific">Phaseolus angularis</name>
    <name type="common">Azuki bean</name>
    <name type="synonym">Vigna angularis</name>
    <dbReference type="NCBI Taxonomy" id="3914"/>
    <lineage>
        <taxon>Eukaryota</taxon>
        <taxon>Viridiplantae</taxon>
        <taxon>Streptophyta</taxon>
        <taxon>Embryophyta</taxon>
        <taxon>Tracheophyta</taxon>
        <taxon>Spermatophyta</taxon>
        <taxon>Magnoliopsida</taxon>
        <taxon>eudicotyledons</taxon>
        <taxon>Gunneridae</taxon>
        <taxon>Pentapetalae</taxon>
        <taxon>rosids</taxon>
        <taxon>fabids</taxon>
        <taxon>Fabales</taxon>
        <taxon>Fabaceae</taxon>
        <taxon>Papilionoideae</taxon>
        <taxon>50 kb inversion clade</taxon>
        <taxon>NPAAA clade</taxon>
        <taxon>indigoferoid/millettioid clade</taxon>
        <taxon>Phaseoleae</taxon>
        <taxon>Vigna</taxon>
    </lineage>
</organism>
<dbReference type="Proteomes" id="UP000743370">
    <property type="component" value="Unassembled WGS sequence"/>
</dbReference>
<dbReference type="Pfam" id="PF01702">
    <property type="entry name" value="TGT"/>
    <property type="match status" value="1"/>
</dbReference>
<dbReference type="InterPro" id="IPR002616">
    <property type="entry name" value="tRNA_ribo_trans-like"/>
</dbReference>
<dbReference type="EMBL" id="CM003378">
    <property type="protein sequence ID" value="KOM49304.1"/>
    <property type="molecule type" value="Genomic_DNA"/>
</dbReference>
<dbReference type="Gene3D" id="3.20.20.105">
    <property type="entry name" value="Queuine tRNA-ribosyltransferase-like"/>
    <property type="match status" value="1"/>
</dbReference>
<evidence type="ECO:0000259" key="1">
    <source>
        <dbReference type="Pfam" id="PF01702"/>
    </source>
</evidence>
<accession>A0A0L9V3I4</accession>
<dbReference type="SUPFAM" id="SSF51713">
    <property type="entry name" value="tRNA-guanine transglycosylase"/>
    <property type="match status" value="1"/>
</dbReference>
<dbReference type="InterPro" id="IPR050852">
    <property type="entry name" value="Queuine_tRNA-ribosyltrfase"/>
</dbReference>
<dbReference type="InterPro" id="IPR036511">
    <property type="entry name" value="TGT-like_sf"/>
</dbReference>
<sequence>MDHQFVTSPLFLNDALQSNSSGSTLIKFTCREKVLLGYWIGGFGLGERIEERPALLSAIIDVLPDEKPRMISGLGLPEEILEGIDAGIDLFDSTYVYCLTLGGFALTFSLDNGGNQYDFQRCQVERDLTKINLRAKVYRFGITLTAF</sequence>
<feature type="domain" description="tRNA-guanine(15) transglycosylase-like" evidence="1">
    <location>
        <begin position="35"/>
        <end position="138"/>
    </location>
</feature>
<reference evidence="4" key="1">
    <citation type="journal article" date="2015" name="Proc. Natl. Acad. Sci. U.S.A.">
        <title>Genome sequencing of adzuki bean (Vigna angularis) provides insight into high starch and low fat accumulation and domestication.</title>
        <authorList>
            <person name="Yang K."/>
            <person name="Tian Z."/>
            <person name="Chen C."/>
            <person name="Luo L."/>
            <person name="Zhao B."/>
            <person name="Wang Z."/>
            <person name="Yu L."/>
            <person name="Li Y."/>
            <person name="Sun Y."/>
            <person name="Li W."/>
            <person name="Chen Y."/>
            <person name="Li Y."/>
            <person name="Zhang Y."/>
            <person name="Ai D."/>
            <person name="Zhao J."/>
            <person name="Shang C."/>
            <person name="Ma Y."/>
            <person name="Wu B."/>
            <person name="Wang M."/>
            <person name="Gao L."/>
            <person name="Sun D."/>
            <person name="Zhang P."/>
            <person name="Guo F."/>
            <person name="Wang W."/>
            <person name="Li Y."/>
            <person name="Wang J."/>
            <person name="Varshney R.K."/>
            <person name="Wang J."/>
            <person name="Ling H.Q."/>
            <person name="Wan P."/>
        </authorList>
    </citation>
    <scope>NUCLEOTIDE SEQUENCE</scope>
    <source>
        <strain evidence="4">cv. Jingnong 6</strain>
    </source>
</reference>
<evidence type="ECO:0000313" key="5">
    <source>
        <dbReference type="Proteomes" id="UP000743370"/>
    </source>
</evidence>
<name>A0A0L9V3I4_PHAAN</name>
<dbReference type="GO" id="GO:0006400">
    <property type="term" value="P:tRNA modification"/>
    <property type="evidence" value="ECO:0007669"/>
    <property type="project" value="InterPro"/>
</dbReference>
<dbReference type="Proteomes" id="UP000053144">
    <property type="component" value="Chromosome 8"/>
</dbReference>
<evidence type="ECO:0000313" key="2">
    <source>
        <dbReference type="EMBL" id="KAG2396417.1"/>
    </source>
</evidence>
<dbReference type="EMBL" id="JABFOF010000005">
    <property type="protein sequence ID" value="KAG2396417.1"/>
    <property type="molecule type" value="Genomic_DNA"/>
</dbReference>
<evidence type="ECO:0000313" key="3">
    <source>
        <dbReference type="EMBL" id="KOM49304.1"/>
    </source>
</evidence>
<dbReference type="PANTHER" id="PTHR46064">
    <property type="entry name" value="QUEUINE TRNA-RIBOSYLTRANSFERASE ACCESSORY SUBUNIT 2"/>
    <property type="match status" value="1"/>
</dbReference>
<reference evidence="3" key="2">
    <citation type="submission" date="2015-02" db="EMBL/GenBank/DDBJ databases">
        <authorList>
            <person name="Chooi Y.-H."/>
        </authorList>
    </citation>
    <scope>NUCLEOTIDE SEQUENCE</scope>
    <source>
        <tissue evidence="3">Seedling</tissue>
    </source>
</reference>
<proteinExistence type="predicted"/>
<gene>
    <name evidence="2" type="ORF">HKW66_Vig0226920</name>
    <name evidence="3" type="ORF">LR48_Vigan08g013100</name>
</gene>
<dbReference type="AlphaFoldDB" id="A0A0L9V3I4"/>
<dbReference type="STRING" id="3914.A0A0L9V3I4"/>
<dbReference type="PANTHER" id="PTHR46064:SF1">
    <property type="entry name" value="QUEUINE TRNA-RIBOSYLTRANSFERASE ACCESSORY SUBUNIT 2"/>
    <property type="match status" value="1"/>
</dbReference>
<dbReference type="Gramene" id="KOM49304">
    <property type="protein sequence ID" value="KOM49304"/>
    <property type="gene ID" value="LR48_Vigan08g013100"/>
</dbReference>
<protein>
    <recommendedName>
        <fullName evidence="1">tRNA-guanine(15) transglycosylase-like domain-containing protein</fullName>
    </recommendedName>
</protein>